<gene>
    <name evidence="1" type="ORF">PEVE_00042275</name>
</gene>
<name>A0ABN8PFL6_9CNID</name>
<comment type="caution">
    <text evidence="1">The sequence shown here is derived from an EMBL/GenBank/DDBJ whole genome shotgun (WGS) entry which is preliminary data.</text>
</comment>
<sequence length="139" mass="16220">IWVFRQCLIGGVLFHSMSYKHVIAGNDYTIEFQHLDNKLFGSIHTYAKVEEKYQKALSDDRKCSCYLPSHYFAIVEILDQADDQLPRYRDRTVINYITRVKKLGRLLAVPVLNVIQKYLRVDVSSGSYICQLPNPYEKN</sequence>
<organism evidence="1 2">
    <name type="scientific">Porites evermanni</name>
    <dbReference type="NCBI Taxonomy" id="104178"/>
    <lineage>
        <taxon>Eukaryota</taxon>
        <taxon>Metazoa</taxon>
        <taxon>Cnidaria</taxon>
        <taxon>Anthozoa</taxon>
        <taxon>Hexacorallia</taxon>
        <taxon>Scleractinia</taxon>
        <taxon>Fungiina</taxon>
        <taxon>Poritidae</taxon>
        <taxon>Porites</taxon>
    </lineage>
</organism>
<dbReference type="EMBL" id="CALNXI010000824">
    <property type="protein sequence ID" value="CAH3141802.1"/>
    <property type="molecule type" value="Genomic_DNA"/>
</dbReference>
<keyword evidence="2" id="KW-1185">Reference proteome</keyword>
<feature type="non-terminal residue" evidence="1">
    <location>
        <position position="1"/>
    </location>
</feature>
<accession>A0ABN8PFL6</accession>
<reference evidence="1 2" key="1">
    <citation type="submission" date="2022-05" db="EMBL/GenBank/DDBJ databases">
        <authorList>
            <consortium name="Genoscope - CEA"/>
            <person name="William W."/>
        </authorList>
    </citation>
    <scope>NUCLEOTIDE SEQUENCE [LARGE SCALE GENOMIC DNA]</scope>
</reference>
<protein>
    <submittedName>
        <fullName evidence="1">Uncharacterized protein</fullName>
    </submittedName>
</protein>
<evidence type="ECO:0000313" key="2">
    <source>
        <dbReference type="Proteomes" id="UP001159427"/>
    </source>
</evidence>
<evidence type="ECO:0000313" key="1">
    <source>
        <dbReference type="EMBL" id="CAH3141802.1"/>
    </source>
</evidence>
<proteinExistence type="predicted"/>
<dbReference type="Proteomes" id="UP001159427">
    <property type="component" value="Unassembled WGS sequence"/>
</dbReference>